<dbReference type="OrthoDB" id="411251at2759"/>
<evidence type="ECO:0000313" key="2">
    <source>
        <dbReference type="Proteomes" id="UP000009138"/>
    </source>
</evidence>
<dbReference type="STRING" id="246409.I1BY14"/>
<dbReference type="VEuPathDB" id="FungiDB:RO3G_05799"/>
<dbReference type="RefSeq" id="XP_067516490.1">
    <property type="nucleotide sequence ID" value="XM_067660389.1"/>
</dbReference>
<dbReference type="GeneID" id="93612770"/>
<dbReference type="EMBL" id="CH476735">
    <property type="protein sequence ID" value="EIE81094.1"/>
    <property type="molecule type" value="Genomic_DNA"/>
</dbReference>
<keyword evidence="2" id="KW-1185">Reference proteome</keyword>
<name>I1BY14_RHIO9</name>
<organism evidence="1 2">
    <name type="scientific">Rhizopus delemar (strain RA 99-880 / ATCC MYA-4621 / FGSC 9543 / NRRL 43880)</name>
    <name type="common">Mucormycosis agent</name>
    <name type="synonym">Rhizopus arrhizus var. delemar</name>
    <dbReference type="NCBI Taxonomy" id="246409"/>
    <lineage>
        <taxon>Eukaryota</taxon>
        <taxon>Fungi</taxon>
        <taxon>Fungi incertae sedis</taxon>
        <taxon>Mucoromycota</taxon>
        <taxon>Mucoromycotina</taxon>
        <taxon>Mucoromycetes</taxon>
        <taxon>Mucorales</taxon>
        <taxon>Mucorineae</taxon>
        <taxon>Rhizopodaceae</taxon>
        <taxon>Rhizopus</taxon>
    </lineage>
</organism>
<proteinExistence type="predicted"/>
<dbReference type="AlphaFoldDB" id="I1BY14"/>
<protein>
    <submittedName>
        <fullName evidence="1">Uncharacterized protein</fullName>
    </submittedName>
</protein>
<dbReference type="Proteomes" id="UP000009138">
    <property type="component" value="Unassembled WGS sequence"/>
</dbReference>
<reference evidence="1 2" key="1">
    <citation type="journal article" date="2009" name="PLoS Genet.">
        <title>Genomic analysis of the basal lineage fungus Rhizopus oryzae reveals a whole-genome duplication.</title>
        <authorList>
            <person name="Ma L.-J."/>
            <person name="Ibrahim A.S."/>
            <person name="Skory C."/>
            <person name="Grabherr M.G."/>
            <person name="Burger G."/>
            <person name="Butler M."/>
            <person name="Elias M."/>
            <person name="Idnurm A."/>
            <person name="Lang B.F."/>
            <person name="Sone T."/>
            <person name="Abe A."/>
            <person name="Calvo S.E."/>
            <person name="Corrochano L.M."/>
            <person name="Engels R."/>
            <person name="Fu J."/>
            <person name="Hansberg W."/>
            <person name="Kim J.-M."/>
            <person name="Kodira C.D."/>
            <person name="Koehrsen M.J."/>
            <person name="Liu B."/>
            <person name="Miranda-Saavedra D."/>
            <person name="O'Leary S."/>
            <person name="Ortiz-Castellanos L."/>
            <person name="Poulter R."/>
            <person name="Rodriguez-Romero J."/>
            <person name="Ruiz-Herrera J."/>
            <person name="Shen Y.-Q."/>
            <person name="Zeng Q."/>
            <person name="Galagan J."/>
            <person name="Birren B.W."/>
            <person name="Cuomo C.A."/>
            <person name="Wickes B.L."/>
        </authorList>
    </citation>
    <scope>NUCLEOTIDE SEQUENCE [LARGE SCALE GENOMIC DNA]</scope>
    <source>
        <strain evidence="2">RA 99-880 / ATCC MYA-4621 / FGSC 9543 / NRRL 43880</strain>
    </source>
</reference>
<gene>
    <name evidence="1" type="ORF">RO3G_05799</name>
</gene>
<evidence type="ECO:0000313" key="1">
    <source>
        <dbReference type="EMBL" id="EIE81094.1"/>
    </source>
</evidence>
<dbReference type="InParanoid" id="I1BY14"/>
<sequence length="95" mass="11182">MRVNSVDEVFICQPEGALQLTGAWNDKQERMKMKMEDGQHWADLVYKNDLVIRLRFDWLVDYEQQRYESLEAIASSTDDGVVMVIRLAPRFDLDQ</sequence>
<accession>I1BY14</accession>